<keyword evidence="2" id="KW-0812">Transmembrane</keyword>
<proteinExistence type="inferred from homology"/>
<reference evidence="3" key="3">
    <citation type="submission" date="2025-09" db="UniProtKB">
        <authorList>
            <consortium name="Ensembl"/>
        </authorList>
    </citation>
    <scope>IDENTIFICATION</scope>
</reference>
<organism evidence="3 4">
    <name type="scientific">Podarcis muralis</name>
    <name type="common">Wall lizard</name>
    <name type="synonym">Lacerta muralis</name>
    <dbReference type="NCBI Taxonomy" id="64176"/>
    <lineage>
        <taxon>Eukaryota</taxon>
        <taxon>Metazoa</taxon>
        <taxon>Chordata</taxon>
        <taxon>Craniata</taxon>
        <taxon>Vertebrata</taxon>
        <taxon>Euteleostomi</taxon>
        <taxon>Lepidosauria</taxon>
        <taxon>Squamata</taxon>
        <taxon>Bifurcata</taxon>
        <taxon>Unidentata</taxon>
        <taxon>Episquamata</taxon>
        <taxon>Laterata</taxon>
        <taxon>Lacertibaenia</taxon>
        <taxon>Lacertidae</taxon>
        <taxon>Podarcis</taxon>
    </lineage>
</organism>
<feature type="transmembrane region" description="Helical" evidence="2">
    <location>
        <begin position="149"/>
        <end position="169"/>
    </location>
</feature>
<reference evidence="3" key="2">
    <citation type="submission" date="2025-08" db="UniProtKB">
        <authorList>
            <consortium name="Ensembl"/>
        </authorList>
    </citation>
    <scope>IDENTIFICATION</scope>
</reference>
<feature type="transmembrane region" description="Helical" evidence="2">
    <location>
        <begin position="88"/>
        <end position="108"/>
    </location>
</feature>
<evidence type="ECO:0000313" key="4">
    <source>
        <dbReference type="Proteomes" id="UP000472272"/>
    </source>
</evidence>
<evidence type="ECO:0008006" key="5">
    <source>
        <dbReference type="Google" id="ProtNLM"/>
    </source>
</evidence>
<accession>A0A670IVA4</accession>
<comment type="similarity">
    <text evidence="1">Belongs to the monovalent cation:proton antiporter 1 (CPA1) transporter (TC 2.A.36) family.</text>
</comment>
<evidence type="ECO:0000256" key="1">
    <source>
        <dbReference type="ARBA" id="ARBA00007367"/>
    </source>
</evidence>
<evidence type="ECO:0000256" key="2">
    <source>
        <dbReference type="SAM" id="Phobius"/>
    </source>
</evidence>
<evidence type="ECO:0000313" key="3">
    <source>
        <dbReference type="Ensembl" id="ENSPMRP00000015424.1"/>
    </source>
</evidence>
<keyword evidence="2" id="KW-1133">Transmembrane helix</keyword>
<dbReference type="GO" id="GO:0098662">
    <property type="term" value="P:inorganic cation transmembrane transport"/>
    <property type="evidence" value="ECO:0007669"/>
    <property type="project" value="TreeGrafter"/>
</dbReference>
<dbReference type="Ensembl" id="ENSPMRT00000016474.1">
    <property type="protein sequence ID" value="ENSPMRP00000015424.1"/>
    <property type="gene ID" value="ENSPMRG00000010284.1"/>
</dbReference>
<reference evidence="3 4" key="1">
    <citation type="journal article" date="2019" name="Proc. Natl. Acad. Sci. U.S.A.">
        <title>Regulatory changes in pterin and carotenoid genes underlie balanced color polymorphisms in the wall lizard.</title>
        <authorList>
            <person name="Andrade P."/>
            <person name="Pinho C."/>
            <person name="Perez I de Lanuza G."/>
            <person name="Afonso S."/>
            <person name="Brejcha J."/>
            <person name="Rubin C.J."/>
            <person name="Wallerman O."/>
            <person name="Pereira P."/>
            <person name="Sabatino S.J."/>
            <person name="Bellati A."/>
            <person name="Pellitteri-Rosa D."/>
            <person name="Bosakova Z."/>
            <person name="Bunikis I."/>
            <person name="Carretero M.A."/>
            <person name="Feiner N."/>
            <person name="Marsik P."/>
            <person name="Pauperio F."/>
            <person name="Salvi D."/>
            <person name="Soler L."/>
            <person name="While G.M."/>
            <person name="Uller T."/>
            <person name="Font E."/>
            <person name="Andersson L."/>
            <person name="Carneiro M."/>
        </authorList>
    </citation>
    <scope>NUCLEOTIDE SEQUENCE</scope>
</reference>
<dbReference type="Proteomes" id="UP000472272">
    <property type="component" value="Chromosome 9"/>
</dbReference>
<keyword evidence="2" id="KW-0472">Membrane</keyword>
<dbReference type="PANTHER" id="PTHR31102:SF1">
    <property type="entry name" value="CATION_H+ EXCHANGER DOMAIN-CONTAINING PROTEIN"/>
    <property type="match status" value="1"/>
</dbReference>
<dbReference type="PANTHER" id="PTHR31102">
    <property type="match status" value="1"/>
</dbReference>
<name>A0A670IVA4_PODMU</name>
<protein>
    <recommendedName>
        <fullName evidence="5">Solute carrier family 9 member B1</fullName>
    </recommendedName>
</protein>
<dbReference type="InterPro" id="IPR051843">
    <property type="entry name" value="CPA1_transporter"/>
</dbReference>
<feature type="transmembrane region" description="Helical" evidence="2">
    <location>
        <begin position="60"/>
        <end position="82"/>
    </location>
</feature>
<sequence>MGGYWSLQTNKVDSEPEIAQEEILPVENEEAASLKDFEPQVEEEPPGKLRQICIFPPQGIFAEIVTNVAAAALIWAVFWAVIGKECLPGGNVFGLLFLFFCSLLGGKIMESIRIPGFPPLPRLFGMLLAGFLIRNVPYTSKLVQINVKWGATMRNIALSIILALAGLGLDPQVKYQMVLNSCKIFMDTEMCGKELSWRPHKSKIKECCPQKD</sequence>
<feature type="transmembrane region" description="Helical" evidence="2">
    <location>
        <begin position="120"/>
        <end position="137"/>
    </location>
</feature>
<dbReference type="GeneTree" id="ENSGT00390000013285"/>
<dbReference type="AlphaFoldDB" id="A0A670IVA4"/>
<keyword evidence="4" id="KW-1185">Reference proteome</keyword>